<comment type="caution">
    <text evidence="3">The sequence shown here is derived from an EMBL/GenBank/DDBJ whole genome shotgun (WGS) entry which is preliminary data.</text>
</comment>
<protein>
    <submittedName>
        <fullName evidence="3">Uncharacterized protein</fullName>
    </submittedName>
</protein>
<keyword evidence="2" id="KW-0472">Membrane</keyword>
<feature type="transmembrane region" description="Helical" evidence="2">
    <location>
        <begin position="6"/>
        <end position="25"/>
    </location>
</feature>
<sequence length="71" mass="8103">STMEQIEMALFAFLFAALAYCGYLIQEKNKEVEALNDKVTAASLRRKQKQRTRSIRKRLGSMEDLTSTNTS</sequence>
<dbReference type="EMBL" id="BTSY01000002">
    <property type="protein sequence ID" value="GMT16670.1"/>
    <property type="molecule type" value="Genomic_DNA"/>
</dbReference>
<organism evidence="3 4">
    <name type="scientific">Pristionchus fissidentatus</name>
    <dbReference type="NCBI Taxonomy" id="1538716"/>
    <lineage>
        <taxon>Eukaryota</taxon>
        <taxon>Metazoa</taxon>
        <taxon>Ecdysozoa</taxon>
        <taxon>Nematoda</taxon>
        <taxon>Chromadorea</taxon>
        <taxon>Rhabditida</taxon>
        <taxon>Rhabditina</taxon>
        <taxon>Diplogasteromorpha</taxon>
        <taxon>Diplogasteroidea</taxon>
        <taxon>Neodiplogasteridae</taxon>
        <taxon>Pristionchus</taxon>
    </lineage>
</organism>
<dbReference type="Proteomes" id="UP001432322">
    <property type="component" value="Unassembled WGS sequence"/>
</dbReference>
<keyword evidence="4" id="KW-1185">Reference proteome</keyword>
<dbReference type="AlphaFoldDB" id="A0AAV5VAI8"/>
<feature type="compositionally biased region" description="Basic residues" evidence="1">
    <location>
        <begin position="46"/>
        <end position="59"/>
    </location>
</feature>
<evidence type="ECO:0000256" key="2">
    <source>
        <dbReference type="SAM" id="Phobius"/>
    </source>
</evidence>
<feature type="region of interest" description="Disordered" evidence="1">
    <location>
        <begin position="46"/>
        <end position="71"/>
    </location>
</feature>
<keyword evidence="2" id="KW-0812">Transmembrane</keyword>
<gene>
    <name evidence="3" type="ORF">PFISCL1PPCAC_7967</name>
</gene>
<evidence type="ECO:0000313" key="4">
    <source>
        <dbReference type="Proteomes" id="UP001432322"/>
    </source>
</evidence>
<name>A0AAV5VAI8_9BILA</name>
<keyword evidence="2" id="KW-1133">Transmembrane helix</keyword>
<feature type="non-terminal residue" evidence="3">
    <location>
        <position position="1"/>
    </location>
</feature>
<reference evidence="3" key="1">
    <citation type="submission" date="2023-10" db="EMBL/GenBank/DDBJ databases">
        <title>Genome assembly of Pristionchus species.</title>
        <authorList>
            <person name="Yoshida K."/>
            <person name="Sommer R.J."/>
        </authorList>
    </citation>
    <scope>NUCLEOTIDE SEQUENCE</scope>
    <source>
        <strain evidence="3">RS5133</strain>
    </source>
</reference>
<evidence type="ECO:0000313" key="3">
    <source>
        <dbReference type="EMBL" id="GMT16670.1"/>
    </source>
</evidence>
<feature type="non-terminal residue" evidence="3">
    <location>
        <position position="71"/>
    </location>
</feature>
<evidence type="ECO:0000256" key="1">
    <source>
        <dbReference type="SAM" id="MobiDB-lite"/>
    </source>
</evidence>
<accession>A0AAV5VAI8</accession>
<proteinExistence type="predicted"/>